<evidence type="ECO:0000313" key="2">
    <source>
        <dbReference type="Proteomes" id="UP000241769"/>
    </source>
</evidence>
<gene>
    <name evidence="1" type="ORF">PROFUN_14544</name>
</gene>
<keyword evidence="2" id="KW-1185">Reference proteome</keyword>
<accession>A0A2P6MZL0</accession>
<name>A0A2P6MZL0_9EUKA</name>
<dbReference type="EMBL" id="MDYQ01000279">
    <property type="protein sequence ID" value="PRP77130.1"/>
    <property type="molecule type" value="Genomic_DNA"/>
</dbReference>
<protein>
    <submittedName>
        <fullName evidence="1">Uncharacterized protein</fullName>
    </submittedName>
</protein>
<evidence type="ECO:0000313" key="1">
    <source>
        <dbReference type="EMBL" id="PRP77130.1"/>
    </source>
</evidence>
<dbReference type="InParanoid" id="A0A2P6MZL0"/>
<reference evidence="1 2" key="1">
    <citation type="journal article" date="2018" name="Genome Biol. Evol.">
        <title>Multiple Roots of Fruiting Body Formation in Amoebozoa.</title>
        <authorList>
            <person name="Hillmann F."/>
            <person name="Forbes G."/>
            <person name="Novohradska S."/>
            <person name="Ferling I."/>
            <person name="Riege K."/>
            <person name="Groth M."/>
            <person name="Westermann M."/>
            <person name="Marz M."/>
            <person name="Spaller T."/>
            <person name="Winckler T."/>
            <person name="Schaap P."/>
            <person name="Glockner G."/>
        </authorList>
    </citation>
    <scope>NUCLEOTIDE SEQUENCE [LARGE SCALE GENOMIC DNA]</scope>
    <source>
        <strain evidence="1 2">Jena</strain>
    </source>
</reference>
<sequence>MLGYNGVISKRAQPQECWRYRNQQAASVHLLGCPLFVTMCGNDAKNGISRPIASKNPEVLYDHLKAHRFEIVSSTTIEELKRLIALTVIDAQNEEPAPIDVQTNANERTGSINIVRPSVAAKIQLAKFFHFKLLVIRFCMEFGLDEFFEIHLQSEPPDEVVMKFQKELVLWSPEQFLSQYQTTVQSTEKS</sequence>
<organism evidence="1 2">
    <name type="scientific">Planoprotostelium fungivorum</name>
    <dbReference type="NCBI Taxonomy" id="1890364"/>
    <lineage>
        <taxon>Eukaryota</taxon>
        <taxon>Amoebozoa</taxon>
        <taxon>Evosea</taxon>
        <taxon>Variosea</taxon>
        <taxon>Cavosteliida</taxon>
        <taxon>Cavosteliaceae</taxon>
        <taxon>Planoprotostelium</taxon>
    </lineage>
</organism>
<comment type="caution">
    <text evidence="1">The sequence shown here is derived from an EMBL/GenBank/DDBJ whole genome shotgun (WGS) entry which is preliminary data.</text>
</comment>
<dbReference type="AlphaFoldDB" id="A0A2P6MZL0"/>
<proteinExistence type="predicted"/>
<dbReference type="Proteomes" id="UP000241769">
    <property type="component" value="Unassembled WGS sequence"/>
</dbReference>